<organism evidence="4 5">
    <name type="scientific">Humisphaera borealis</name>
    <dbReference type="NCBI Taxonomy" id="2807512"/>
    <lineage>
        <taxon>Bacteria</taxon>
        <taxon>Pseudomonadati</taxon>
        <taxon>Planctomycetota</taxon>
        <taxon>Phycisphaerae</taxon>
        <taxon>Tepidisphaerales</taxon>
        <taxon>Tepidisphaeraceae</taxon>
        <taxon>Humisphaera</taxon>
    </lineage>
</organism>
<dbReference type="Gene3D" id="3.30.479.30">
    <property type="entry name" value="Band 7 domain"/>
    <property type="match status" value="1"/>
</dbReference>
<dbReference type="GO" id="GO:0005886">
    <property type="term" value="C:plasma membrane"/>
    <property type="evidence" value="ECO:0007669"/>
    <property type="project" value="InterPro"/>
</dbReference>
<comment type="subcellular location">
    <subcellularLocation>
        <location evidence="1">Membrane</location>
        <topology evidence="1">Single-pass membrane protein</topology>
    </subcellularLocation>
</comment>
<sequence length="373" mass="41635">MSLFHTIRIKQHERGFWFRHGEFQGLVQPGEYTIWFWNRNRDRIEIVSTLTTKFEHPLADVLLARGDVRDALVIVDNADNERALVWRDGRLAHVLGPGRFAFWAVPYRLHVERFDVNTFTLSHPRLQAILGHGEASRWLDGVQVGQTETALLYRDGVLIDSLNPGLHVFWKGTGRVVWKAVDLREQVADVAGQEIITADKVSLRVNLVVTWQVADAVKAVAASADHGQALYREAQLVLRAAVGARTLDAMLSDKETVGAEVRDALARRAETLGLAVRGVGLRDIILPGDMKTLLNQVISAQKEAEANLIRRREETAQVRSQANTAKLLSDNPALLRLREMELLKDVLVSAKATFVFGPGDLAEQVRSLASVEK</sequence>
<dbReference type="InterPro" id="IPR001972">
    <property type="entry name" value="Stomatin_HflK_fam"/>
</dbReference>
<evidence type="ECO:0000259" key="3">
    <source>
        <dbReference type="SMART" id="SM00244"/>
    </source>
</evidence>
<dbReference type="PANTHER" id="PTHR10264">
    <property type="entry name" value="BAND 7 PROTEIN-RELATED"/>
    <property type="match status" value="1"/>
</dbReference>
<evidence type="ECO:0000256" key="2">
    <source>
        <dbReference type="ARBA" id="ARBA00008164"/>
    </source>
</evidence>
<evidence type="ECO:0000313" key="5">
    <source>
        <dbReference type="Proteomes" id="UP000593765"/>
    </source>
</evidence>
<protein>
    <submittedName>
        <fullName evidence="4">Slipin family protein</fullName>
    </submittedName>
</protein>
<evidence type="ECO:0000313" key="4">
    <source>
        <dbReference type="EMBL" id="QOV88098.1"/>
    </source>
</evidence>
<keyword evidence="5" id="KW-1185">Reference proteome</keyword>
<comment type="similarity">
    <text evidence="2">Belongs to the band 7/mec-2 family.</text>
</comment>
<dbReference type="Pfam" id="PF01145">
    <property type="entry name" value="Band_7"/>
    <property type="match status" value="1"/>
</dbReference>
<dbReference type="RefSeq" id="WP_206291066.1">
    <property type="nucleotide sequence ID" value="NZ_CP063458.1"/>
</dbReference>
<dbReference type="EMBL" id="CP063458">
    <property type="protein sequence ID" value="QOV88098.1"/>
    <property type="molecule type" value="Genomic_DNA"/>
</dbReference>
<accession>A0A7M2WRF8</accession>
<dbReference type="PANTHER" id="PTHR10264:SF83">
    <property type="entry name" value="BLL5629 PROTEIN"/>
    <property type="match status" value="1"/>
</dbReference>
<reference evidence="4 5" key="1">
    <citation type="submission" date="2020-10" db="EMBL/GenBank/DDBJ databases">
        <title>Wide distribution of Phycisphaera-like planctomycetes from WD2101 soil group in peatlands and genome analysis of the first cultivated representative.</title>
        <authorList>
            <person name="Dedysh S.N."/>
            <person name="Beletsky A.V."/>
            <person name="Ivanova A."/>
            <person name="Kulichevskaya I.S."/>
            <person name="Suzina N.E."/>
            <person name="Philippov D.A."/>
            <person name="Rakitin A.L."/>
            <person name="Mardanov A.V."/>
            <person name="Ravin N.V."/>
        </authorList>
    </citation>
    <scope>NUCLEOTIDE SEQUENCE [LARGE SCALE GENOMIC DNA]</scope>
    <source>
        <strain evidence="4 5">M1803</strain>
    </source>
</reference>
<dbReference type="KEGG" id="hbs:IPV69_17765"/>
<evidence type="ECO:0000256" key="1">
    <source>
        <dbReference type="ARBA" id="ARBA00004167"/>
    </source>
</evidence>
<gene>
    <name evidence="4" type="ORF">IPV69_17765</name>
</gene>
<dbReference type="SUPFAM" id="SSF117892">
    <property type="entry name" value="Band 7/SPFH domain"/>
    <property type="match status" value="1"/>
</dbReference>
<dbReference type="AlphaFoldDB" id="A0A7M2WRF8"/>
<dbReference type="SMART" id="SM00244">
    <property type="entry name" value="PHB"/>
    <property type="match status" value="1"/>
</dbReference>
<dbReference type="InterPro" id="IPR001107">
    <property type="entry name" value="Band_7"/>
</dbReference>
<dbReference type="InterPro" id="IPR036013">
    <property type="entry name" value="Band_7/SPFH_dom_sf"/>
</dbReference>
<dbReference type="Proteomes" id="UP000593765">
    <property type="component" value="Chromosome"/>
</dbReference>
<dbReference type="InterPro" id="IPR043202">
    <property type="entry name" value="Band-7_stomatin-like"/>
</dbReference>
<name>A0A7M2WRF8_9BACT</name>
<proteinExistence type="inferred from homology"/>
<feature type="domain" description="Band 7" evidence="3">
    <location>
        <begin position="142"/>
        <end position="298"/>
    </location>
</feature>
<dbReference type="CDD" id="cd13438">
    <property type="entry name" value="SPFH_eoslipins_u2"/>
    <property type="match status" value="1"/>
</dbReference>
<dbReference type="PRINTS" id="PR00721">
    <property type="entry name" value="STOMATIN"/>
</dbReference>